<organism evidence="1 2">
    <name type="scientific">Erwinia psidii</name>
    <dbReference type="NCBI Taxonomy" id="69224"/>
    <lineage>
        <taxon>Bacteria</taxon>
        <taxon>Pseudomonadati</taxon>
        <taxon>Pseudomonadota</taxon>
        <taxon>Gammaproteobacteria</taxon>
        <taxon>Enterobacterales</taxon>
        <taxon>Erwiniaceae</taxon>
        <taxon>Erwinia</taxon>
    </lineage>
</organism>
<name>A0A3N6UM96_9GAMM</name>
<dbReference type="AlphaFoldDB" id="A0A3N6UM96"/>
<sequence>MSIFLKILLPIVGYFFLLMPVSAVNVSSSGSGSNSFLLIENGVDNEFFITPSSLDPRFSGANIWTRYSTNQVSLAYIGYVGWAYANRYFDMWISDSPIIRPFEGIRCMTSGSACPSSGRVQADVTDDEGFYHARSGSSVYNGSYGFASLSSAAFEYFRTMSVGESKALTLNLCYTNTNYDYASGVKCRDLASGATWRQYTSTLTKVGHLSLKSTGAASEIWIASDGTPGTNGNTDLCYTAVVSNVSGMVCKMVSYQLQQTQVVTSLLRFSMIIDTATLGFSPSASEVRFSGNGSSWQNYSASASAYSNFFSVGDGYIYVFFANSFFSKILNSGKDLTNKDELFTFYFNNSVNPESGYYQFTASNQINIIPKEYGISIISSDGASFSKGSGKIGSESPIEFSYRVTTSASRQADSITAQVTGDSTIINGTAYCVFTSTDGSFSVPVPAYLSWVSASGATQTRRNSCGEDAVDMTSANWVQTAWNAVVDDGYFYTTTLKLLFPMDNSRSQFTVDGADWLGTVSASGEVRVTATWVGVDR</sequence>
<keyword evidence="2" id="KW-1185">Reference proteome</keyword>
<evidence type="ECO:0000313" key="2">
    <source>
        <dbReference type="Proteomes" id="UP000279457"/>
    </source>
</evidence>
<dbReference type="OrthoDB" id="6490804at2"/>
<accession>A0A3N6UM96</accession>
<dbReference type="EMBL" id="RHHM01000014">
    <property type="protein sequence ID" value="RQM37039.1"/>
    <property type="molecule type" value="Genomic_DNA"/>
</dbReference>
<proteinExistence type="predicted"/>
<dbReference type="RefSeq" id="WP_124234158.1">
    <property type="nucleotide sequence ID" value="NZ_RHHM01000014.1"/>
</dbReference>
<evidence type="ECO:0000313" key="1">
    <source>
        <dbReference type="EMBL" id="RQM37039.1"/>
    </source>
</evidence>
<dbReference type="Proteomes" id="UP000279457">
    <property type="component" value="Unassembled WGS sequence"/>
</dbReference>
<protein>
    <submittedName>
        <fullName evidence="1">Fimbrial protein</fullName>
    </submittedName>
</protein>
<reference evidence="1 2" key="1">
    <citation type="submission" date="2018-10" db="EMBL/GenBank/DDBJ databases">
        <title>Draft genome sequence for the type isolate of Erwinia psidii, agent causal of bacterial blight in guava (Psidium guajava) and wilt and die-back of Eucalyptus spp.</title>
        <authorList>
            <person name="Hermenegildo P.S."/>
            <person name="Santos S.A."/>
            <person name="Guimaraes L.M.S."/>
            <person name="Vidigal P.M.P."/>
            <person name="Pereira I.C."/>
            <person name="Badel J.L."/>
            <person name="Alfenas-Zerbini P."/>
            <person name="Ferreira M.A.S.V."/>
            <person name="Alfenas A.C."/>
        </authorList>
    </citation>
    <scope>NUCLEOTIDE SEQUENCE [LARGE SCALE GENOMIC DNA]</scope>
    <source>
        <strain evidence="1 2">IBSBF 435</strain>
    </source>
</reference>
<comment type="caution">
    <text evidence="1">The sequence shown here is derived from an EMBL/GenBank/DDBJ whole genome shotgun (WGS) entry which is preliminary data.</text>
</comment>
<gene>
    <name evidence="1" type="ORF">EB241_16630</name>
</gene>